<protein>
    <recommendedName>
        <fullName evidence="9">EamA domain-containing protein</fullName>
    </recommendedName>
</protein>
<feature type="transmembrane region" description="Helical" evidence="8">
    <location>
        <begin position="196"/>
        <end position="215"/>
    </location>
</feature>
<name>A0A1R4B0V9_9VIBR</name>
<sequence length="311" mass="35139">MISAHNKYGVLIMQTQPNVILGVILNVIGSACFALMFAYTPWLSELNGEEIYGWRVTLTLPLLTIFIVMKGYWPQVTDILTRIRRDPYFLLSRLISALLIGIQIWLFLWGPVNDYALAVSLGYFIMPMTVVLVGQFAFKDRMSRFQKLACLLALAGVINQLVISQTLSWPTLVVCLGYPLYFWIRVKTHTNHIGGMWFDTMLSLPVSVFFIVQGGDVIHTFTTHVDLIWLVFGLGVISTLALAFQSLSAPHLNLSLFGLLVYVEPFLLTWVAILLGETIAPSEWPTYIAIFSAVFVLMIEGILRMRRPRDS</sequence>
<feature type="transmembrane region" description="Helical" evidence="8">
    <location>
        <begin position="145"/>
        <end position="161"/>
    </location>
</feature>
<evidence type="ECO:0000259" key="9">
    <source>
        <dbReference type="Pfam" id="PF00892"/>
    </source>
</evidence>
<dbReference type="InterPro" id="IPR000620">
    <property type="entry name" value="EamA_dom"/>
</dbReference>
<evidence type="ECO:0000256" key="8">
    <source>
        <dbReference type="SAM" id="Phobius"/>
    </source>
</evidence>
<dbReference type="EMBL" id="FUFT01000002">
    <property type="protein sequence ID" value="SJL82558.1"/>
    <property type="molecule type" value="Genomic_DNA"/>
</dbReference>
<keyword evidence="3" id="KW-0813">Transport</keyword>
<dbReference type="Proteomes" id="UP000189475">
    <property type="component" value="Unassembled WGS sequence"/>
</dbReference>
<evidence type="ECO:0000256" key="1">
    <source>
        <dbReference type="ARBA" id="ARBA00004651"/>
    </source>
</evidence>
<comment type="subcellular location">
    <subcellularLocation>
        <location evidence="1">Cell membrane</location>
        <topology evidence="1">Multi-pass membrane protein</topology>
    </subcellularLocation>
</comment>
<keyword evidence="5 8" id="KW-0812">Transmembrane</keyword>
<evidence type="ECO:0000256" key="6">
    <source>
        <dbReference type="ARBA" id="ARBA00022989"/>
    </source>
</evidence>
<evidence type="ECO:0000256" key="7">
    <source>
        <dbReference type="ARBA" id="ARBA00023136"/>
    </source>
</evidence>
<evidence type="ECO:0000313" key="10">
    <source>
        <dbReference type="EMBL" id="SJL82558.1"/>
    </source>
</evidence>
<keyword evidence="7 8" id="KW-0472">Membrane</keyword>
<dbReference type="InterPro" id="IPR004626">
    <property type="entry name" value="RarD"/>
</dbReference>
<dbReference type="AlphaFoldDB" id="A0A1R4B0V9"/>
<dbReference type="PROSITE" id="PS51257">
    <property type="entry name" value="PROKAR_LIPOPROTEIN"/>
    <property type="match status" value="1"/>
</dbReference>
<dbReference type="NCBIfam" id="TIGR00688">
    <property type="entry name" value="rarD"/>
    <property type="match status" value="1"/>
</dbReference>
<evidence type="ECO:0000256" key="2">
    <source>
        <dbReference type="ARBA" id="ARBA00007362"/>
    </source>
</evidence>
<keyword evidence="6 8" id="KW-1133">Transmembrane helix</keyword>
<feature type="transmembrane region" description="Helical" evidence="8">
    <location>
        <begin position="90"/>
        <end position="109"/>
    </location>
</feature>
<evidence type="ECO:0000256" key="3">
    <source>
        <dbReference type="ARBA" id="ARBA00022448"/>
    </source>
</evidence>
<feature type="transmembrane region" description="Helical" evidence="8">
    <location>
        <begin position="287"/>
        <end position="303"/>
    </location>
</feature>
<feature type="transmembrane region" description="Helical" evidence="8">
    <location>
        <begin position="20"/>
        <end position="39"/>
    </location>
</feature>
<keyword evidence="4" id="KW-1003">Cell membrane</keyword>
<accession>A0A1R4B0V9</accession>
<feature type="transmembrane region" description="Helical" evidence="8">
    <location>
        <begin position="51"/>
        <end position="69"/>
    </location>
</feature>
<dbReference type="GO" id="GO:0005886">
    <property type="term" value="C:plasma membrane"/>
    <property type="evidence" value="ECO:0007669"/>
    <property type="project" value="UniProtKB-SubCell"/>
</dbReference>
<feature type="transmembrane region" description="Helical" evidence="8">
    <location>
        <begin position="167"/>
        <end position="184"/>
    </location>
</feature>
<dbReference type="Pfam" id="PF00892">
    <property type="entry name" value="EamA"/>
    <property type="match status" value="1"/>
</dbReference>
<reference evidence="10 11" key="1">
    <citation type="submission" date="2017-02" db="EMBL/GenBank/DDBJ databases">
        <authorList>
            <person name="Peterson S.W."/>
        </authorList>
    </citation>
    <scope>NUCLEOTIDE SEQUENCE [LARGE SCALE GENOMIC DNA]</scope>
    <source>
        <strain evidence="10 11">CECT 9027</strain>
    </source>
</reference>
<evidence type="ECO:0000256" key="5">
    <source>
        <dbReference type="ARBA" id="ARBA00022692"/>
    </source>
</evidence>
<comment type="similarity">
    <text evidence="2">Belongs to the EamA transporter family.</text>
</comment>
<dbReference type="SUPFAM" id="SSF103481">
    <property type="entry name" value="Multidrug resistance efflux transporter EmrE"/>
    <property type="match status" value="1"/>
</dbReference>
<keyword evidence="11" id="KW-1185">Reference proteome</keyword>
<evidence type="ECO:0000256" key="4">
    <source>
        <dbReference type="ARBA" id="ARBA00022475"/>
    </source>
</evidence>
<organism evidence="10 11">
    <name type="scientific">Vibrio palustris</name>
    <dbReference type="NCBI Taxonomy" id="1918946"/>
    <lineage>
        <taxon>Bacteria</taxon>
        <taxon>Pseudomonadati</taxon>
        <taxon>Pseudomonadota</taxon>
        <taxon>Gammaproteobacteria</taxon>
        <taxon>Vibrionales</taxon>
        <taxon>Vibrionaceae</taxon>
        <taxon>Vibrio</taxon>
    </lineage>
</organism>
<evidence type="ECO:0000313" key="11">
    <source>
        <dbReference type="Proteomes" id="UP000189475"/>
    </source>
</evidence>
<feature type="transmembrane region" description="Helical" evidence="8">
    <location>
        <begin position="256"/>
        <end position="275"/>
    </location>
</feature>
<proteinExistence type="inferred from homology"/>
<dbReference type="InterPro" id="IPR037185">
    <property type="entry name" value="EmrE-like"/>
</dbReference>
<dbReference type="STRING" id="1918946.VPAL9027_00487"/>
<feature type="transmembrane region" description="Helical" evidence="8">
    <location>
        <begin position="227"/>
        <end position="244"/>
    </location>
</feature>
<feature type="transmembrane region" description="Helical" evidence="8">
    <location>
        <begin position="115"/>
        <end position="138"/>
    </location>
</feature>
<feature type="domain" description="EamA" evidence="9">
    <location>
        <begin position="21"/>
        <end position="158"/>
    </location>
</feature>
<gene>
    <name evidence="10" type="ORF">VPAL9027_00487</name>
</gene>